<dbReference type="Proteomes" id="UP000633509">
    <property type="component" value="Unassembled WGS sequence"/>
</dbReference>
<reference evidence="3 4" key="1">
    <citation type="submission" date="2020-10" db="EMBL/GenBank/DDBJ databases">
        <title>Sequencing the genomes of 1000 actinobacteria strains.</title>
        <authorList>
            <person name="Klenk H.-P."/>
        </authorList>
    </citation>
    <scope>NUCLEOTIDE SEQUENCE [LARGE SCALE GENOMIC DNA]</scope>
    <source>
        <strain evidence="3 4">DSM 43173</strain>
    </source>
</reference>
<evidence type="ECO:0000256" key="1">
    <source>
        <dbReference type="SAM" id="MobiDB-lite"/>
    </source>
</evidence>
<sequence>MPSVPLAASRVSLVLERLSTPGQWIRTGDVQRFRVRLNGMADGVKVAIAANPAAALTQVSCAPAAAGTPSAPVPAAEPNLGAARAGVRAARALAAQALSVTGGSALPSTVPPGARVCELGDLAGEREVEVTLTTPSGAKQVVLAAVAGMRADAGDPETTKTKTAATRVMDEDAGFSGPAVRVSPAEPRPTALVAPSGVPGGREYAEAKERILAQLQQPAPPARAWAKVRTDTEEAEVVGERAGRRLLAGAGVLLEGQWPAEAAAPRRQAAGGTARRLKGGGLGVPQARRQPQLAPQWPQGAPGLAGLPQGAPQAQGLPQAAPQGQGLAQAVPQLPEGVQRRQAVPQLPEGLQRPPQAVPQLPQGLPQVPQLPQGLPQVPQGLPQGLPQAPRLPESVPQPVPGAPPALVMPGASPPPAGGPLLPGMAAPQAAPGATGQPTRGAEGVVPLPWNVAAARKHARPVAWASPLDGPKGVPVVLGGIGALLGALWLIGTVQRRRKSKT</sequence>
<keyword evidence="2" id="KW-0812">Transmembrane</keyword>
<keyword evidence="2" id="KW-1133">Transmembrane helix</keyword>
<organism evidence="3 4">
    <name type="scientific">Nonomuraea angiospora</name>
    <dbReference type="NCBI Taxonomy" id="46172"/>
    <lineage>
        <taxon>Bacteria</taxon>
        <taxon>Bacillati</taxon>
        <taxon>Actinomycetota</taxon>
        <taxon>Actinomycetes</taxon>
        <taxon>Streptosporangiales</taxon>
        <taxon>Streptosporangiaceae</taxon>
        <taxon>Nonomuraea</taxon>
    </lineage>
</organism>
<keyword evidence="4" id="KW-1185">Reference proteome</keyword>
<feature type="region of interest" description="Disordered" evidence="1">
    <location>
        <begin position="349"/>
        <end position="419"/>
    </location>
</feature>
<feature type="region of interest" description="Disordered" evidence="1">
    <location>
        <begin position="266"/>
        <end position="326"/>
    </location>
</feature>
<comment type="caution">
    <text evidence="3">The sequence shown here is derived from an EMBL/GenBank/DDBJ whole genome shotgun (WGS) entry which is preliminary data.</text>
</comment>
<accession>A0ABR9M522</accession>
<name>A0ABR9M522_9ACTN</name>
<keyword evidence="2" id="KW-0472">Membrane</keyword>
<feature type="compositionally biased region" description="Low complexity" evidence="1">
    <location>
        <begin position="354"/>
        <end position="389"/>
    </location>
</feature>
<evidence type="ECO:0000313" key="3">
    <source>
        <dbReference type="EMBL" id="MBE1587622.1"/>
    </source>
</evidence>
<protein>
    <submittedName>
        <fullName evidence="3">Uncharacterized protein</fullName>
    </submittedName>
</protein>
<evidence type="ECO:0000256" key="2">
    <source>
        <dbReference type="SAM" id="Phobius"/>
    </source>
</evidence>
<gene>
    <name evidence="3" type="ORF">H4W80_005880</name>
</gene>
<feature type="transmembrane region" description="Helical" evidence="2">
    <location>
        <begin position="473"/>
        <end position="492"/>
    </location>
</feature>
<dbReference type="EMBL" id="JADBEK010000001">
    <property type="protein sequence ID" value="MBE1587622.1"/>
    <property type="molecule type" value="Genomic_DNA"/>
</dbReference>
<evidence type="ECO:0000313" key="4">
    <source>
        <dbReference type="Proteomes" id="UP000633509"/>
    </source>
</evidence>
<proteinExistence type="predicted"/>
<dbReference type="RefSeq" id="WP_192787983.1">
    <property type="nucleotide sequence ID" value="NZ_JADBEK010000001.1"/>
</dbReference>
<feature type="compositionally biased region" description="Low complexity" evidence="1">
    <location>
        <begin position="285"/>
        <end position="326"/>
    </location>
</feature>